<comment type="similarity">
    <text evidence="2 7">Belongs to the SRP14 family.</text>
</comment>
<dbReference type="GO" id="GO:0005786">
    <property type="term" value="C:signal recognition particle, endoplasmic reticulum targeting"/>
    <property type="evidence" value="ECO:0007669"/>
    <property type="project" value="UniProtKB-UniRule"/>
</dbReference>
<feature type="region of interest" description="Disordered" evidence="8">
    <location>
        <begin position="35"/>
        <end position="94"/>
    </location>
</feature>
<dbReference type="PANTHER" id="PTHR12013">
    <property type="entry name" value="SIGNAL RECOGNITION PARTICLE 14 KD PROTEIN"/>
    <property type="match status" value="1"/>
</dbReference>
<evidence type="ECO:0000256" key="7">
    <source>
        <dbReference type="RuleBase" id="RU368100"/>
    </source>
</evidence>
<dbReference type="Proteomes" id="UP000664521">
    <property type="component" value="Unassembled WGS sequence"/>
</dbReference>
<sequence>MTTKPLSIDEFFTKLAALFDSRRNSTHGSIYLTQKRLIPVSSQDPTSSPSPPTAAPSVGAPFPDLDPPESLPLIIRATNGKSKTHRQEGEKIKLSTIVQPDELEKFFVRYAEVMKSGMSSLKKRDRSGRKKKEREKGNMKKKDAKSGKGEKIESAKEIGLEGMMS</sequence>
<evidence type="ECO:0000256" key="5">
    <source>
        <dbReference type="ARBA" id="ARBA00023135"/>
    </source>
</evidence>
<dbReference type="SUPFAM" id="SSF54762">
    <property type="entry name" value="Signal recognition particle alu RNA binding heterodimer, SRP9/14"/>
    <property type="match status" value="1"/>
</dbReference>
<dbReference type="GO" id="GO:0008312">
    <property type="term" value="F:7S RNA binding"/>
    <property type="evidence" value="ECO:0007669"/>
    <property type="project" value="UniProtKB-UniRule"/>
</dbReference>
<feature type="region of interest" description="Disordered" evidence="8">
    <location>
        <begin position="117"/>
        <end position="165"/>
    </location>
</feature>
<evidence type="ECO:0000256" key="3">
    <source>
        <dbReference type="ARBA" id="ARBA00022490"/>
    </source>
</evidence>
<dbReference type="GO" id="GO:0030942">
    <property type="term" value="F:endoplasmic reticulum signal peptide binding"/>
    <property type="evidence" value="ECO:0007669"/>
    <property type="project" value="UniProtKB-UniRule"/>
</dbReference>
<dbReference type="AlphaFoldDB" id="A0A8H3FAJ7"/>
<dbReference type="Pfam" id="PF02290">
    <property type="entry name" value="SRP14"/>
    <property type="match status" value="1"/>
</dbReference>
<dbReference type="Gene3D" id="3.30.720.10">
    <property type="entry name" value="Signal recognition particle alu RNA binding heterodimer, srp9/1"/>
    <property type="match status" value="1"/>
</dbReference>
<comment type="subunit">
    <text evidence="7">Component of a fungal signal recognition particle (SRP) complex that consists of a 7SL RNA molecule (scR1) and at least six protein subunits: SRP72, SRP68, SRP54, SEC65, SRP21 and SRP14.</text>
</comment>
<dbReference type="InterPro" id="IPR009018">
    <property type="entry name" value="Signal_recog_particle_SRP9/14"/>
</dbReference>
<comment type="subcellular location">
    <subcellularLocation>
        <location evidence="1 7">Cytoplasm</location>
    </subcellularLocation>
</comment>
<feature type="compositionally biased region" description="Basic residues" evidence="8">
    <location>
        <begin position="121"/>
        <end position="133"/>
    </location>
</feature>
<gene>
    <name evidence="9" type="ORF">HETSPECPRED_004154</name>
</gene>
<keyword evidence="3 7" id="KW-0963">Cytoplasm</keyword>
<proteinExistence type="inferred from homology"/>
<evidence type="ECO:0000256" key="6">
    <source>
        <dbReference type="ARBA" id="ARBA00023274"/>
    </source>
</evidence>
<feature type="compositionally biased region" description="Basic and acidic residues" evidence="8">
    <location>
        <begin position="134"/>
        <end position="159"/>
    </location>
</feature>
<evidence type="ECO:0000256" key="1">
    <source>
        <dbReference type="ARBA" id="ARBA00004496"/>
    </source>
</evidence>
<keyword evidence="10" id="KW-1185">Reference proteome</keyword>
<name>A0A8H3FAJ7_9LECA</name>
<evidence type="ECO:0000256" key="4">
    <source>
        <dbReference type="ARBA" id="ARBA00022884"/>
    </source>
</evidence>
<comment type="function">
    <text evidence="7">Component of the signal recognition particle (SRP) complex, a ribonucleoprotein complex that mediates the cotranslational targeting of secretory and membrane proteins to the endoplasmic reticulum (ER).</text>
</comment>
<evidence type="ECO:0000313" key="10">
    <source>
        <dbReference type="Proteomes" id="UP000664521"/>
    </source>
</evidence>
<dbReference type="OrthoDB" id="19209at2759"/>
<keyword evidence="5 7" id="KW-0733">Signal recognition particle</keyword>
<evidence type="ECO:0000256" key="2">
    <source>
        <dbReference type="ARBA" id="ARBA00010349"/>
    </source>
</evidence>
<protein>
    <recommendedName>
        <fullName evidence="7">Signal recognition particle subunit SRP14</fullName>
    </recommendedName>
    <alternativeName>
        <fullName evidence="7">Signal recognition particle 14 kDa protein</fullName>
    </alternativeName>
</protein>
<reference evidence="9" key="1">
    <citation type="submission" date="2021-03" db="EMBL/GenBank/DDBJ databases">
        <authorList>
            <person name="Tagirdzhanova G."/>
        </authorList>
    </citation>
    <scope>NUCLEOTIDE SEQUENCE</scope>
</reference>
<organism evidence="9 10">
    <name type="scientific">Heterodermia speciosa</name>
    <dbReference type="NCBI Taxonomy" id="116794"/>
    <lineage>
        <taxon>Eukaryota</taxon>
        <taxon>Fungi</taxon>
        <taxon>Dikarya</taxon>
        <taxon>Ascomycota</taxon>
        <taxon>Pezizomycotina</taxon>
        <taxon>Lecanoromycetes</taxon>
        <taxon>OSLEUM clade</taxon>
        <taxon>Lecanoromycetidae</taxon>
        <taxon>Caliciales</taxon>
        <taxon>Physciaceae</taxon>
        <taxon>Heterodermia</taxon>
    </lineage>
</organism>
<dbReference type="EMBL" id="CAJPDS010000025">
    <property type="protein sequence ID" value="CAF9920070.1"/>
    <property type="molecule type" value="Genomic_DNA"/>
</dbReference>
<evidence type="ECO:0000256" key="8">
    <source>
        <dbReference type="SAM" id="MobiDB-lite"/>
    </source>
</evidence>
<dbReference type="GO" id="GO:0006614">
    <property type="term" value="P:SRP-dependent cotranslational protein targeting to membrane"/>
    <property type="evidence" value="ECO:0007669"/>
    <property type="project" value="UniProtKB-UniRule"/>
</dbReference>
<dbReference type="InterPro" id="IPR003210">
    <property type="entry name" value="Signal_recog_particle_SRP14"/>
</dbReference>
<keyword evidence="6 7" id="KW-0687">Ribonucleoprotein</keyword>
<keyword evidence="4 7" id="KW-0694">RNA-binding</keyword>
<accession>A0A8H3FAJ7</accession>
<evidence type="ECO:0000313" key="9">
    <source>
        <dbReference type="EMBL" id="CAF9920070.1"/>
    </source>
</evidence>
<comment type="caution">
    <text evidence="9">The sequence shown here is derived from an EMBL/GenBank/DDBJ whole genome shotgun (WGS) entry which is preliminary data.</text>
</comment>